<dbReference type="InParanoid" id="A0A7C8MHI3"/>
<keyword evidence="2" id="KW-1185">Reference proteome</keyword>
<reference evidence="1 2" key="1">
    <citation type="submission" date="2019-12" db="EMBL/GenBank/DDBJ databases">
        <title>Draft genome sequence of the ascomycete Xylaria multiplex DSM 110363.</title>
        <authorList>
            <person name="Buettner E."/>
            <person name="Kellner H."/>
        </authorList>
    </citation>
    <scope>NUCLEOTIDE SEQUENCE [LARGE SCALE GENOMIC DNA]</scope>
    <source>
        <strain evidence="1 2">DSM 110363</strain>
    </source>
</reference>
<dbReference type="EMBL" id="WUBL01000329">
    <property type="protein sequence ID" value="KAF2962630.1"/>
    <property type="molecule type" value="Genomic_DNA"/>
</dbReference>
<accession>A0A7C8MHI3</accession>
<dbReference type="Proteomes" id="UP000481858">
    <property type="component" value="Unassembled WGS sequence"/>
</dbReference>
<evidence type="ECO:0000313" key="1">
    <source>
        <dbReference type="EMBL" id="KAF2962630.1"/>
    </source>
</evidence>
<comment type="caution">
    <text evidence="1">The sequence shown here is derived from an EMBL/GenBank/DDBJ whole genome shotgun (WGS) entry which is preliminary data.</text>
</comment>
<name>A0A7C8MHI3_9PEZI</name>
<dbReference type="AlphaFoldDB" id="A0A7C8MHI3"/>
<gene>
    <name evidence="1" type="ORF">GQX73_g10943</name>
</gene>
<proteinExistence type="predicted"/>
<evidence type="ECO:0000313" key="2">
    <source>
        <dbReference type="Proteomes" id="UP000481858"/>
    </source>
</evidence>
<organism evidence="1 2">
    <name type="scientific">Xylaria multiplex</name>
    <dbReference type="NCBI Taxonomy" id="323545"/>
    <lineage>
        <taxon>Eukaryota</taxon>
        <taxon>Fungi</taxon>
        <taxon>Dikarya</taxon>
        <taxon>Ascomycota</taxon>
        <taxon>Pezizomycotina</taxon>
        <taxon>Sordariomycetes</taxon>
        <taxon>Xylariomycetidae</taxon>
        <taxon>Xylariales</taxon>
        <taxon>Xylariaceae</taxon>
        <taxon>Xylaria</taxon>
    </lineage>
</organism>
<sequence length="85" mass="9005">MAPGLFATHEDPRASLLAAAFERSTGGSDSEPIRASYSLPPEVTEALASGRSTTSFGIDFMLAAEFSVYNAPSVTRKTPSLHPFN</sequence>
<protein>
    <submittedName>
        <fullName evidence="1">Uncharacterized protein</fullName>
    </submittedName>
</protein>